<dbReference type="GO" id="GO:0030976">
    <property type="term" value="F:thiamine pyrophosphate binding"/>
    <property type="evidence" value="ECO:0007669"/>
    <property type="project" value="InterPro"/>
</dbReference>
<dbReference type="PANTHER" id="PTHR23152">
    <property type="entry name" value="2-OXOGLUTARATE DEHYDROGENASE"/>
    <property type="match status" value="1"/>
</dbReference>
<dbReference type="InterPro" id="IPR011603">
    <property type="entry name" value="2oxoglutarate_DH_E1"/>
</dbReference>
<dbReference type="EC" id="1.2.4.2" evidence="3"/>
<dbReference type="InterPro" id="IPR029061">
    <property type="entry name" value="THDP-binding"/>
</dbReference>
<dbReference type="PANTHER" id="PTHR23152:SF4">
    <property type="entry name" value="2-OXOADIPATE DEHYDROGENASE COMPLEX COMPONENT E1"/>
    <property type="match status" value="1"/>
</dbReference>
<keyword evidence="5" id="KW-0786">Thiamine pyrophosphate</keyword>
<feature type="non-terminal residue" evidence="13">
    <location>
        <position position="668"/>
    </location>
</feature>
<evidence type="ECO:0000256" key="1">
    <source>
        <dbReference type="ARBA" id="ARBA00001964"/>
    </source>
</evidence>
<evidence type="ECO:0000256" key="8">
    <source>
        <dbReference type="ARBA" id="ARBA00042984"/>
    </source>
</evidence>
<dbReference type="OrthoDB" id="413077at2759"/>
<feature type="domain" description="Dehydrogenase E1 component" evidence="10">
    <location>
        <begin position="316"/>
        <end position="467"/>
    </location>
</feature>
<evidence type="ECO:0000256" key="2">
    <source>
        <dbReference type="ARBA" id="ARBA00006936"/>
    </source>
</evidence>
<evidence type="ECO:0000259" key="10">
    <source>
        <dbReference type="Pfam" id="PF00676"/>
    </source>
</evidence>
<dbReference type="Pfam" id="PF00676">
    <property type="entry name" value="E1_dh"/>
    <property type="match status" value="1"/>
</dbReference>
<feature type="domain" description="2-oxoglutarate dehydrogenase E1 component N-terminal" evidence="12">
    <location>
        <begin position="135"/>
        <end position="173"/>
    </location>
</feature>
<dbReference type="Proteomes" id="UP000018050">
    <property type="component" value="Unassembled WGS sequence"/>
</dbReference>
<dbReference type="Gene3D" id="3.40.50.12470">
    <property type="match status" value="1"/>
</dbReference>
<dbReference type="InterPro" id="IPR001017">
    <property type="entry name" value="DH_E1"/>
</dbReference>
<evidence type="ECO:0000259" key="11">
    <source>
        <dbReference type="Pfam" id="PF02779"/>
    </source>
</evidence>
<name>U6GQN9_EIMAC</name>
<feature type="domain" description="Transketolase-like pyrimidine-binding" evidence="11">
    <location>
        <begin position="545"/>
        <end position="665"/>
    </location>
</feature>
<evidence type="ECO:0000256" key="5">
    <source>
        <dbReference type="ARBA" id="ARBA00023052"/>
    </source>
</evidence>
<dbReference type="Pfam" id="PF16078">
    <property type="entry name" value="2-oxogl_dehyd_N"/>
    <property type="match status" value="1"/>
</dbReference>
<evidence type="ECO:0000313" key="13">
    <source>
        <dbReference type="EMBL" id="CDI82531.1"/>
    </source>
</evidence>
<comment type="similarity">
    <text evidence="2">Belongs to the alpha-ketoglutarate dehydrogenase family.</text>
</comment>
<evidence type="ECO:0000256" key="4">
    <source>
        <dbReference type="ARBA" id="ARBA00023002"/>
    </source>
</evidence>
<reference evidence="13" key="2">
    <citation type="submission" date="2013-10" db="EMBL/GenBank/DDBJ databases">
        <authorList>
            <person name="Aslett M."/>
        </authorList>
    </citation>
    <scope>NUCLEOTIDE SEQUENCE</scope>
    <source>
        <strain evidence="13">Houghton</strain>
    </source>
</reference>
<accession>U6GQN9</accession>
<dbReference type="EMBL" id="HG672500">
    <property type="protein sequence ID" value="CDI82531.1"/>
    <property type="molecule type" value="Genomic_DNA"/>
</dbReference>
<evidence type="ECO:0000313" key="14">
    <source>
        <dbReference type="Proteomes" id="UP000018050"/>
    </source>
</evidence>
<evidence type="ECO:0000259" key="12">
    <source>
        <dbReference type="Pfam" id="PF16078"/>
    </source>
</evidence>
<dbReference type="GO" id="GO:0006099">
    <property type="term" value="P:tricarboxylic acid cycle"/>
    <property type="evidence" value="ECO:0007669"/>
    <property type="project" value="TreeGrafter"/>
</dbReference>
<evidence type="ECO:0000256" key="6">
    <source>
        <dbReference type="ARBA" id="ARBA00037426"/>
    </source>
</evidence>
<dbReference type="Pfam" id="PF02779">
    <property type="entry name" value="Transket_pyr"/>
    <property type="match status" value="1"/>
</dbReference>
<dbReference type="Gene3D" id="3.40.50.970">
    <property type="match status" value="1"/>
</dbReference>
<dbReference type="GeneID" id="25270943"/>
<gene>
    <name evidence="13" type="ORF">EAH_00028730</name>
</gene>
<evidence type="ECO:0000256" key="9">
    <source>
        <dbReference type="SAM" id="MobiDB-lite"/>
    </source>
</evidence>
<dbReference type="GO" id="GO:0005739">
    <property type="term" value="C:mitochondrion"/>
    <property type="evidence" value="ECO:0007669"/>
    <property type="project" value="TreeGrafter"/>
</dbReference>
<proteinExistence type="inferred from homology"/>
<dbReference type="VEuPathDB" id="ToxoDB:EAH_00028730"/>
<protein>
    <recommendedName>
        <fullName evidence="7">2-oxoglutarate dehydrogenase, mitochondrial</fullName>
        <ecNumber evidence="3">1.2.4.2</ecNumber>
    </recommendedName>
    <alternativeName>
        <fullName evidence="8">2-oxoglutarate dehydrogenase complex component E1</fullName>
    </alternativeName>
</protein>
<dbReference type="GO" id="GO:0045252">
    <property type="term" value="C:oxoglutarate dehydrogenase complex"/>
    <property type="evidence" value="ECO:0007669"/>
    <property type="project" value="TreeGrafter"/>
</dbReference>
<dbReference type="SUPFAM" id="SSF52518">
    <property type="entry name" value="Thiamin diphosphate-binding fold (THDP-binding)"/>
    <property type="match status" value="2"/>
</dbReference>
<dbReference type="InterPro" id="IPR032106">
    <property type="entry name" value="2-oxogl_dehyd_N"/>
</dbReference>
<reference evidence="13" key="1">
    <citation type="submission" date="2013-10" db="EMBL/GenBank/DDBJ databases">
        <title>Genomic analysis of the causative agents of coccidiosis in chickens.</title>
        <authorList>
            <person name="Reid A.J."/>
            <person name="Blake D."/>
            <person name="Billington K."/>
            <person name="Browne H."/>
            <person name="Dunn M."/>
            <person name="Hung S."/>
            <person name="Kawahara F."/>
            <person name="Miranda-Saavedra D."/>
            <person name="Mourier T."/>
            <person name="Nagra H."/>
            <person name="Otto T.D."/>
            <person name="Rawlings N."/>
            <person name="Sanchez A."/>
            <person name="Sanders M."/>
            <person name="Subramaniam C."/>
            <person name="Tay Y."/>
            <person name="Dear P."/>
            <person name="Doerig C."/>
            <person name="Gruber A."/>
            <person name="Parkinson J."/>
            <person name="Shirley M."/>
            <person name="Wan K.L."/>
            <person name="Berriman M."/>
            <person name="Tomley F."/>
            <person name="Pain A."/>
        </authorList>
    </citation>
    <scope>NUCLEOTIDE SEQUENCE</scope>
    <source>
        <strain evidence="13">Houghton</strain>
    </source>
</reference>
<comment type="cofactor">
    <cofactor evidence="1">
        <name>thiamine diphosphate</name>
        <dbReference type="ChEBI" id="CHEBI:58937"/>
    </cofactor>
</comment>
<dbReference type="InterPro" id="IPR005475">
    <property type="entry name" value="Transketolase-like_Pyr-bd"/>
</dbReference>
<keyword evidence="14" id="KW-1185">Reference proteome</keyword>
<dbReference type="AlphaFoldDB" id="U6GQN9"/>
<sequence length="668" mass="70505">MSATAAKSLLLLQRRQYLCGAHRGVLLGSSSGVAAAAATATTTHAHSSSNNSSSSANFFLHFPWHAHQQSRCASSSSSSSSSILSGSLSSGSSKKGGSSSRSPLSTASSPLASASPSAATAAGGAAGAGDAAADGFLSGTGASYAEQMLLAWRRDPTSVHSSWAAYFNNLEAGLPPSLCFVPPPSLQQHLPAAAAATPAAGAAASLGLAGSSGGLAGDAAAAGSGAAPSAASPAATTAGTTGAAAAGSGEGLYSAYEGSSQSVHDTSRLIQMVRGYQMRGHELAAINPLSLPRKPPYCSLRAAQQPLQLGPEHYGFTAADFDKVYVARVPGCIHLVVNNQIGFTTNPVDAGSGKYCTDIAKAVEAPVLHVNADDPEAVSFACELALDFRQKFKQDVFVDIVGYRRFGHNELDMPKFTQPLTYTLIARKKTALELYANKLIQQEVVTEEDVSRMKSDIWEFYNKEYESSKTFVPAHQCQYAPQWKHLVTPDHPSPPRVTGVRLSALRELGRRIFTIPEGFVPHATIAKIMKQRLAAAEGPEHEQTLDFGAAENLAYATLLSDGFHIRLAGQDAQRGTFSHRHAVLHDQAVEAQHCIFDSLKDLNLPHTINVCNSPLSEYAALGYEFGYSMEHPDALAIWEAQFGDFSNGAQIIIDQFVASAEVKWNKQN</sequence>
<organism evidence="13 14">
    <name type="scientific">Eimeria acervulina</name>
    <name type="common">Coccidian parasite</name>
    <dbReference type="NCBI Taxonomy" id="5801"/>
    <lineage>
        <taxon>Eukaryota</taxon>
        <taxon>Sar</taxon>
        <taxon>Alveolata</taxon>
        <taxon>Apicomplexa</taxon>
        <taxon>Conoidasida</taxon>
        <taxon>Coccidia</taxon>
        <taxon>Eucoccidiorida</taxon>
        <taxon>Eimeriorina</taxon>
        <taxon>Eimeriidae</taxon>
        <taxon>Eimeria</taxon>
    </lineage>
</organism>
<dbReference type="GO" id="GO:0004591">
    <property type="term" value="F:oxoglutarate dehydrogenase (succinyl-transferring) activity"/>
    <property type="evidence" value="ECO:0007669"/>
    <property type="project" value="UniProtKB-EC"/>
</dbReference>
<keyword evidence="4" id="KW-0560">Oxidoreductase</keyword>
<dbReference type="RefSeq" id="XP_013248099.1">
    <property type="nucleotide sequence ID" value="XM_013392645.1"/>
</dbReference>
<comment type="function">
    <text evidence="6">The 2-oxoglutarate dehydrogenase complex catalyzes the overall conversion of 2-oxoglutarate to succinyl-CoA and CO(2). It contains multiple copies of three enzymatic components: 2-oxoglutarate dehydrogenase (E1), dihydrolipoamide succinyltransferase (E2) and lipoamide dehydrogenase (E3).</text>
</comment>
<evidence type="ECO:0000256" key="3">
    <source>
        <dbReference type="ARBA" id="ARBA00012280"/>
    </source>
</evidence>
<evidence type="ECO:0000256" key="7">
    <source>
        <dbReference type="ARBA" id="ARBA00040267"/>
    </source>
</evidence>
<feature type="region of interest" description="Disordered" evidence="9">
    <location>
        <begin position="89"/>
        <end position="124"/>
    </location>
</feature>